<dbReference type="GeneID" id="17278197"/>
<dbReference type="AlphaFoldDB" id="A0A0D3KAY6"/>
<dbReference type="RefSeq" id="XP_005785350.1">
    <property type="nucleotide sequence ID" value="XM_005785293.1"/>
</dbReference>
<dbReference type="Proteomes" id="UP000013827">
    <property type="component" value="Unassembled WGS sequence"/>
</dbReference>
<reference evidence="1" key="2">
    <citation type="submission" date="2024-10" db="UniProtKB">
        <authorList>
            <consortium name="EnsemblProtists"/>
        </authorList>
    </citation>
    <scope>IDENTIFICATION</scope>
</reference>
<protein>
    <recommendedName>
        <fullName evidence="3">O-methyltransferase domain-containing protein</fullName>
    </recommendedName>
</protein>
<proteinExistence type="predicted"/>
<evidence type="ECO:0000313" key="1">
    <source>
        <dbReference type="EnsemblProtists" id="EOD32921"/>
    </source>
</evidence>
<organism evidence="1 2">
    <name type="scientific">Emiliania huxleyi (strain CCMP1516)</name>
    <dbReference type="NCBI Taxonomy" id="280463"/>
    <lineage>
        <taxon>Eukaryota</taxon>
        <taxon>Haptista</taxon>
        <taxon>Haptophyta</taxon>
        <taxon>Prymnesiophyceae</taxon>
        <taxon>Isochrysidales</taxon>
        <taxon>Noelaerhabdaceae</taxon>
        <taxon>Emiliania</taxon>
    </lineage>
</organism>
<dbReference type="Gene3D" id="3.40.50.150">
    <property type="entry name" value="Vaccinia Virus protein VP39"/>
    <property type="match status" value="1"/>
</dbReference>
<sequence length="82" mass="9161">MGGRRERRTTGQNHALLAAWLPLLKRGGLYVIEDIHCSLQRGYDLPPGSSETALRVLKRLNATGKFKSKGNVDQTSILRTRD</sequence>
<accession>A0A0D3KAY6</accession>
<dbReference type="InterPro" id="IPR029063">
    <property type="entry name" value="SAM-dependent_MTases_sf"/>
</dbReference>
<evidence type="ECO:0008006" key="3">
    <source>
        <dbReference type="Google" id="ProtNLM"/>
    </source>
</evidence>
<name>A0A0D3KAY6_EMIH1</name>
<keyword evidence="2" id="KW-1185">Reference proteome</keyword>
<dbReference type="EnsemblProtists" id="EOD32921">
    <property type="protein sequence ID" value="EOD32921"/>
    <property type="gene ID" value="EMIHUDRAFT_253234"/>
</dbReference>
<reference evidence="2" key="1">
    <citation type="journal article" date="2013" name="Nature">
        <title>Pan genome of the phytoplankton Emiliania underpins its global distribution.</title>
        <authorList>
            <person name="Read B.A."/>
            <person name="Kegel J."/>
            <person name="Klute M.J."/>
            <person name="Kuo A."/>
            <person name="Lefebvre S.C."/>
            <person name="Maumus F."/>
            <person name="Mayer C."/>
            <person name="Miller J."/>
            <person name="Monier A."/>
            <person name="Salamov A."/>
            <person name="Young J."/>
            <person name="Aguilar M."/>
            <person name="Claverie J.M."/>
            <person name="Frickenhaus S."/>
            <person name="Gonzalez K."/>
            <person name="Herman E.K."/>
            <person name="Lin Y.C."/>
            <person name="Napier J."/>
            <person name="Ogata H."/>
            <person name="Sarno A.F."/>
            <person name="Shmutz J."/>
            <person name="Schroeder D."/>
            <person name="de Vargas C."/>
            <person name="Verret F."/>
            <person name="von Dassow P."/>
            <person name="Valentin K."/>
            <person name="Van de Peer Y."/>
            <person name="Wheeler G."/>
            <person name="Dacks J.B."/>
            <person name="Delwiche C.F."/>
            <person name="Dyhrman S.T."/>
            <person name="Glockner G."/>
            <person name="John U."/>
            <person name="Richards T."/>
            <person name="Worden A.Z."/>
            <person name="Zhang X."/>
            <person name="Grigoriev I.V."/>
            <person name="Allen A.E."/>
            <person name="Bidle K."/>
            <person name="Borodovsky M."/>
            <person name="Bowler C."/>
            <person name="Brownlee C."/>
            <person name="Cock J.M."/>
            <person name="Elias M."/>
            <person name="Gladyshev V.N."/>
            <person name="Groth M."/>
            <person name="Guda C."/>
            <person name="Hadaegh A."/>
            <person name="Iglesias-Rodriguez M.D."/>
            <person name="Jenkins J."/>
            <person name="Jones B.M."/>
            <person name="Lawson T."/>
            <person name="Leese F."/>
            <person name="Lindquist E."/>
            <person name="Lobanov A."/>
            <person name="Lomsadze A."/>
            <person name="Malik S.B."/>
            <person name="Marsh M.E."/>
            <person name="Mackinder L."/>
            <person name="Mock T."/>
            <person name="Mueller-Roeber B."/>
            <person name="Pagarete A."/>
            <person name="Parker M."/>
            <person name="Probert I."/>
            <person name="Quesneville H."/>
            <person name="Raines C."/>
            <person name="Rensing S.A."/>
            <person name="Riano-Pachon D.M."/>
            <person name="Richier S."/>
            <person name="Rokitta S."/>
            <person name="Shiraiwa Y."/>
            <person name="Soanes D.M."/>
            <person name="van der Giezen M."/>
            <person name="Wahlund T.M."/>
            <person name="Williams B."/>
            <person name="Wilson W."/>
            <person name="Wolfe G."/>
            <person name="Wurch L.L."/>
        </authorList>
    </citation>
    <scope>NUCLEOTIDE SEQUENCE</scope>
</reference>
<dbReference type="KEGG" id="ehx:EMIHUDRAFT_253234"/>
<dbReference type="HOGENOM" id="CLU_2563238_0_0_1"/>
<evidence type="ECO:0000313" key="2">
    <source>
        <dbReference type="Proteomes" id="UP000013827"/>
    </source>
</evidence>
<dbReference type="PaxDb" id="2903-EOD32921"/>